<accession>A0A7J7EB12</accession>
<dbReference type="GO" id="GO:0007165">
    <property type="term" value="P:signal transduction"/>
    <property type="evidence" value="ECO:0007669"/>
    <property type="project" value="TreeGrafter"/>
</dbReference>
<dbReference type="Proteomes" id="UP000551758">
    <property type="component" value="Unassembled WGS sequence"/>
</dbReference>
<protein>
    <submittedName>
        <fullName evidence="1">Uncharacterized protein</fullName>
    </submittedName>
</protein>
<dbReference type="AlphaFoldDB" id="A0A7J7EB12"/>
<dbReference type="EMBL" id="JACDTQ010003801">
    <property type="protein sequence ID" value="KAF5912784.1"/>
    <property type="molecule type" value="Genomic_DNA"/>
</dbReference>
<proteinExistence type="predicted"/>
<dbReference type="GO" id="GO:0004888">
    <property type="term" value="F:transmembrane signaling receptor activity"/>
    <property type="evidence" value="ECO:0007669"/>
    <property type="project" value="TreeGrafter"/>
</dbReference>
<dbReference type="PANTHER" id="PTHR12625:SF1">
    <property type="entry name" value="LIMB REGION 1 PROTEIN HOMOLOG"/>
    <property type="match status" value="1"/>
</dbReference>
<comment type="caution">
    <text evidence="1">The sequence shown here is derived from an EMBL/GenBank/DDBJ whole genome shotgun (WGS) entry which is preliminary data.</text>
</comment>
<name>A0A7J7EB12_DICBM</name>
<dbReference type="PANTHER" id="PTHR12625">
    <property type="entry name" value="LIPOCALIN-1 INTERACTING MEMBRANE RECEPTOR LIMR"/>
    <property type="match status" value="1"/>
</dbReference>
<evidence type="ECO:0000313" key="2">
    <source>
        <dbReference type="Proteomes" id="UP000551758"/>
    </source>
</evidence>
<gene>
    <name evidence="1" type="ORF">HPG69_007774</name>
</gene>
<evidence type="ECO:0000313" key="1">
    <source>
        <dbReference type="EMBL" id="KAF5912784.1"/>
    </source>
</evidence>
<sequence>MPVRGAFREWRCQRRRLRPTRCRSRQPGGWPGSEGLPRVLDLPQTRSLCSLCEVGMSWVYLSILVWTPYKGTLKQWPYCKLQGGQVPCVGGTCVEHVQSPSTSSDQKEKPYSGLIRTSHMREMGKKLGPEARLLKGEKLGFKDSALKMVVSYFIITRYKRKSDEQEDEDAIVNRISLSLSTFTLAVSAGANYYIQWLNGSLIRGLWNLASLFSNLCLY</sequence>
<dbReference type="GO" id="GO:0005886">
    <property type="term" value="C:plasma membrane"/>
    <property type="evidence" value="ECO:0007669"/>
    <property type="project" value="TreeGrafter"/>
</dbReference>
<organism evidence="1 2">
    <name type="scientific">Diceros bicornis minor</name>
    <name type="common">South-central black rhinoceros</name>
    <dbReference type="NCBI Taxonomy" id="77932"/>
    <lineage>
        <taxon>Eukaryota</taxon>
        <taxon>Metazoa</taxon>
        <taxon>Chordata</taxon>
        <taxon>Craniata</taxon>
        <taxon>Vertebrata</taxon>
        <taxon>Euteleostomi</taxon>
        <taxon>Mammalia</taxon>
        <taxon>Eutheria</taxon>
        <taxon>Laurasiatheria</taxon>
        <taxon>Perissodactyla</taxon>
        <taxon>Rhinocerotidae</taxon>
        <taxon>Diceros</taxon>
    </lineage>
</organism>
<dbReference type="InterPro" id="IPR008075">
    <property type="entry name" value="LIMR"/>
</dbReference>
<keyword evidence="2" id="KW-1185">Reference proteome</keyword>
<reference evidence="1 2" key="1">
    <citation type="journal article" date="2020" name="Mol. Biol. Evol.">
        <title>Interspecific Gene Flow and the Evolution of Specialization in Black and White Rhinoceros.</title>
        <authorList>
            <person name="Moodley Y."/>
            <person name="Westbury M.V."/>
            <person name="Russo I.M."/>
            <person name="Gopalakrishnan S."/>
            <person name="Rakotoarivelo A."/>
            <person name="Olsen R.A."/>
            <person name="Prost S."/>
            <person name="Tunstall T."/>
            <person name="Ryder O.A."/>
            <person name="Dalen L."/>
            <person name="Bruford M.W."/>
        </authorList>
    </citation>
    <scope>NUCLEOTIDE SEQUENCE [LARGE SCALE GENOMIC DNA]</scope>
    <source>
        <strain evidence="1">SBR-YM</strain>
        <tissue evidence="1">Skin</tissue>
    </source>
</reference>